<dbReference type="GO" id="GO:0097175">
    <property type="term" value="P:1,6-anhydro-N-acetyl-beta-muramic acid catabolic process"/>
    <property type="evidence" value="ECO:0007669"/>
    <property type="project" value="UniProtKB-UniRule"/>
</dbReference>
<feature type="binding site" evidence="2">
    <location>
        <begin position="9"/>
        <end position="16"/>
    </location>
    <ligand>
        <name>ATP</name>
        <dbReference type="ChEBI" id="CHEBI:30616"/>
    </ligand>
</feature>
<dbReference type="PANTHER" id="PTHR30605:SF0">
    <property type="entry name" value="ANHYDRO-N-ACETYLMURAMIC ACID KINASE"/>
    <property type="match status" value="1"/>
</dbReference>
<dbReference type="RefSeq" id="WP_109919778.1">
    <property type="nucleotide sequence ID" value="NZ_QGLF01000001.1"/>
</dbReference>
<comment type="catalytic activity">
    <reaction evidence="2">
        <text>1,6-anhydro-N-acetyl-beta-muramate + ATP + H2O = N-acetyl-D-muramate 6-phosphate + ADP + H(+)</text>
        <dbReference type="Rhea" id="RHEA:24952"/>
        <dbReference type="ChEBI" id="CHEBI:15377"/>
        <dbReference type="ChEBI" id="CHEBI:15378"/>
        <dbReference type="ChEBI" id="CHEBI:30616"/>
        <dbReference type="ChEBI" id="CHEBI:58690"/>
        <dbReference type="ChEBI" id="CHEBI:58722"/>
        <dbReference type="ChEBI" id="CHEBI:456216"/>
        <dbReference type="EC" id="2.7.1.170"/>
    </reaction>
</comment>
<name>A0A317E9G6_9PROT</name>
<dbReference type="UniPathway" id="UPA00343"/>
<keyword evidence="2" id="KW-0547">Nucleotide-binding</keyword>
<dbReference type="Pfam" id="PF03702">
    <property type="entry name" value="AnmK"/>
    <property type="match status" value="1"/>
</dbReference>
<reference evidence="5" key="1">
    <citation type="submission" date="2018-05" db="EMBL/GenBank/DDBJ databases">
        <title>Zavarzinia sp. HR-AS.</title>
        <authorList>
            <person name="Lee Y."/>
            <person name="Jeon C.O."/>
        </authorList>
    </citation>
    <scope>NUCLEOTIDE SEQUENCE [LARGE SCALE GENOMIC DNA]</scope>
    <source>
        <strain evidence="5">DSM 1231</strain>
    </source>
</reference>
<dbReference type="GO" id="GO:0016301">
    <property type="term" value="F:kinase activity"/>
    <property type="evidence" value="ECO:0007669"/>
    <property type="project" value="UniProtKB-KW"/>
</dbReference>
<evidence type="ECO:0000313" key="4">
    <source>
        <dbReference type="EMBL" id="PWR23748.1"/>
    </source>
</evidence>
<sequence length="368" mass="38290">MRALGLMSGTSLDGIDLAMIETDGETIHALGPTRTVAHSPETRAACRQASGEAMRWRQGTPVPDSVAAAADLITEAHRRAIAGFLAEAGPVEVIGFHGQTVMHRPAEGLTWQVGDGGRLADLFGIEVVGQFRLADVAAGGQGAPLAPLYHRALARGLAGQRGPVAVLNLGGVGNVTWISDDPAVGPVAFDTGPGNALIDDWALHHTGVPIDRDGALAGAGRVHGELVDLFRGHPFFDLPAPKSLDRDDFTGQPVRGLSAADGAATLTAFTVEAAAAARRHFPEPATRVLVTGGGRLNPVLMAMLRARLGVPVEPVETVGWRGDSLEAEAFGFLAVRSLKGLPLSMPGTTGVPGPQTGGQLFRPRRMSR</sequence>
<comment type="pathway">
    <text evidence="2">Amino-sugar metabolism; 1,6-anhydro-N-acetylmuramate degradation.</text>
</comment>
<protein>
    <recommendedName>
        <fullName evidence="2">Anhydro-N-acetylmuramic acid kinase</fullName>
        <ecNumber evidence="2">2.7.1.170</ecNumber>
    </recommendedName>
    <alternativeName>
        <fullName evidence="2">AnhMurNAc kinase</fullName>
    </alternativeName>
</protein>
<comment type="pathway">
    <text evidence="2">Cell wall biogenesis; peptidoglycan recycling.</text>
</comment>
<comment type="caution">
    <text evidence="4">The sequence shown here is derived from an EMBL/GenBank/DDBJ whole genome shotgun (WGS) entry which is preliminary data.</text>
</comment>
<keyword evidence="5" id="KW-1185">Reference proteome</keyword>
<dbReference type="InterPro" id="IPR005338">
    <property type="entry name" value="Anhydro_N_Ac-Mur_kinase"/>
</dbReference>
<keyword evidence="2" id="KW-0067">ATP-binding</keyword>
<evidence type="ECO:0000256" key="3">
    <source>
        <dbReference type="SAM" id="MobiDB-lite"/>
    </source>
</evidence>
<dbReference type="InterPro" id="IPR043129">
    <property type="entry name" value="ATPase_NBD"/>
</dbReference>
<dbReference type="PANTHER" id="PTHR30605">
    <property type="entry name" value="ANHYDRO-N-ACETYLMURAMIC ACID KINASE"/>
    <property type="match status" value="1"/>
</dbReference>
<accession>A0A317E9G6</accession>
<gene>
    <name evidence="2" type="primary">anmK</name>
    <name evidence="4" type="ORF">DKG75_04075</name>
</gene>
<dbReference type="SUPFAM" id="SSF53067">
    <property type="entry name" value="Actin-like ATPase domain"/>
    <property type="match status" value="1"/>
</dbReference>
<evidence type="ECO:0000256" key="2">
    <source>
        <dbReference type="HAMAP-Rule" id="MF_01270"/>
    </source>
</evidence>
<feature type="region of interest" description="Disordered" evidence="3">
    <location>
        <begin position="346"/>
        <end position="368"/>
    </location>
</feature>
<dbReference type="EC" id="2.7.1.170" evidence="2"/>
<proteinExistence type="inferred from homology"/>
<dbReference type="GO" id="GO:0009254">
    <property type="term" value="P:peptidoglycan turnover"/>
    <property type="evidence" value="ECO:0007669"/>
    <property type="project" value="UniProtKB-UniRule"/>
</dbReference>
<feature type="compositionally biased region" description="Low complexity" evidence="3">
    <location>
        <begin position="346"/>
        <end position="359"/>
    </location>
</feature>
<evidence type="ECO:0000256" key="1">
    <source>
        <dbReference type="ARBA" id="ARBA00023277"/>
    </source>
</evidence>
<dbReference type="GO" id="GO:0016773">
    <property type="term" value="F:phosphotransferase activity, alcohol group as acceptor"/>
    <property type="evidence" value="ECO:0007669"/>
    <property type="project" value="UniProtKB-UniRule"/>
</dbReference>
<comment type="similarity">
    <text evidence="2">Belongs to the anhydro-N-acetylmuramic acid kinase family.</text>
</comment>
<dbReference type="Proteomes" id="UP000246077">
    <property type="component" value="Unassembled WGS sequence"/>
</dbReference>
<keyword evidence="1 2" id="KW-0119">Carbohydrate metabolism</keyword>
<dbReference type="GO" id="GO:0006040">
    <property type="term" value="P:amino sugar metabolic process"/>
    <property type="evidence" value="ECO:0007669"/>
    <property type="project" value="InterPro"/>
</dbReference>
<dbReference type="AlphaFoldDB" id="A0A317E9G6"/>
<dbReference type="UniPathway" id="UPA00544"/>
<dbReference type="GO" id="GO:0005524">
    <property type="term" value="F:ATP binding"/>
    <property type="evidence" value="ECO:0007669"/>
    <property type="project" value="UniProtKB-UniRule"/>
</dbReference>
<dbReference type="HAMAP" id="MF_01270">
    <property type="entry name" value="AnhMurNAc_kinase"/>
    <property type="match status" value="1"/>
</dbReference>
<keyword evidence="2" id="KW-0808">Transferase</keyword>
<dbReference type="OrthoDB" id="9763949at2"/>
<evidence type="ECO:0000313" key="5">
    <source>
        <dbReference type="Proteomes" id="UP000246077"/>
    </source>
</evidence>
<dbReference type="NCBIfam" id="NF007141">
    <property type="entry name" value="PRK09585.1-5"/>
    <property type="match status" value="1"/>
</dbReference>
<comment type="function">
    <text evidence="2">Catalyzes the specific phosphorylation of 1,6-anhydro-N-acetylmuramic acid (anhMurNAc) with the simultaneous cleavage of the 1,6-anhydro ring, generating MurNAc-6-P. Is required for the utilization of anhMurNAc either imported from the medium or derived from its own cell wall murein, and thus plays a role in cell wall recycling.</text>
</comment>
<organism evidence="4 5">
    <name type="scientific">Zavarzinia compransoris</name>
    <dbReference type="NCBI Taxonomy" id="1264899"/>
    <lineage>
        <taxon>Bacteria</taxon>
        <taxon>Pseudomonadati</taxon>
        <taxon>Pseudomonadota</taxon>
        <taxon>Alphaproteobacteria</taxon>
        <taxon>Rhodospirillales</taxon>
        <taxon>Zavarziniaceae</taxon>
        <taxon>Zavarzinia</taxon>
    </lineage>
</organism>
<keyword evidence="2 4" id="KW-0418">Kinase</keyword>
<dbReference type="EMBL" id="QGLF01000001">
    <property type="protein sequence ID" value="PWR23748.1"/>
    <property type="molecule type" value="Genomic_DNA"/>
</dbReference>
<dbReference type="Gene3D" id="3.30.420.40">
    <property type="match status" value="2"/>
</dbReference>